<feature type="domain" description="NET" evidence="6">
    <location>
        <begin position="619"/>
        <end position="701"/>
    </location>
</feature>
<evidence type="ECO:0000256" key="3">
    <source>
        <dbReference type="SAM" id="Coils"/>
    </source>
</evidence>
<feature type="compositionally biased region" description="Basic and acidic residues" evidence="4">
    <location>
        <begin position="704"/>
        <end position="718"/>
    </location>
</feature>
<name>A0ABP9YZ71_9FUNG</name>
<keyword evidence="8" id="KW-1185">Reference proteome</keyword>
<feature type="compositionally biased region" description="Basic residues" evidence="4">
    <location>
        <begin position="694"/>
        <end position="703"/>
    </location>
</feature>
<dbReference type="InterPro" id="IPR050935">
    <property type="entry name" value="Bromo_chromatin_reader"/>
</dbReference>
<dbReference type="PANTHER" id="PTHR22880:SF225">
    <property type="entry name" value="BROMODOMAIN-CONTAINING PROTEIN BET-1-RELATED"/>
    <property type="match status" value="1"/>
</dbReference>
<gene>
    <name evidence="7" type="ORF">MFLAVUS_005604</name>
</gene>
<feature type="compositionally biased region" description="Polar residues" evidence="4">
    <location>
        <begin position="528"/>
        <end position="545"/>
    </location>
</feature>
<keyword evidence="3" id="KW-0175">Coiled coil</keyword>
<evidence type="ECO:0000256" key="4">
    <source>
        <dbReference type="SAM" id="MobiDB-lite"/>
    </source>
</evidence>
<evidence type="ECO:0000256" key="1">
    <source>
        <dbReference type="ARBA" id="ARBA00023117"/>
    </source>
</evidence>
<comment type="caution">
    <text evidence="7">The sequence shown here is derived from an EMBL/GenBank/DDBJ whole genome shotgun (WGS) entry which is preliminary data.</text>
</comment>
<dbReference type="InterPro" id="IPR001487">
    <property type="entry name" value="Bromodomain"/>
</dbReference>
<dbReference type="InterPro" id="IPR027353">
    <property type="entry name" value="NET_dom"/>
</dbReference>
<dbReference type="Gene3D" id="1.20.920.10">
    <property type="entry name" value="Bromodomain-like"/>
    <property type="match status" value="2"/>
</dbReference>
<feature type="domain" description="Bromo" evidence="5">
    <location>
        <begin position="264"/>
        <end position="336"/>
    </location>
</feature>
<dbReference type="EMBL" id="BAABUK010000012">
    <property type="protein sequence ID" value="GAA5812154.1"/>
    <property type="molecule type" value="Genomic_DNA"/>
</dbReference>
<feature type="compositionally biased region" description="Basic residues" evidence="4">
    <location>
        <begin position="570"/>
        <end position="581"/>
    </location>
</feature>
<dbReference type="Gene3D" id="1.20.1270.220">
    <property type="match status" value="1"/>
</dbReference>
<feature type="region of interest" description="Disordered" evidence="4">
    <location>
        <begin position="563"/>
        <end position="617"/>
    </location>
</feature>
<dbReference type="Pfam" id="PF17035">
    <property type="entry name" value="BET"/>
    <property type="match status" value="1"/>
</dbReference>
<evidence type="ECO:0000313" key="8">
    <source>
        <dbReference type="Proteomes" id="UP001473302"/>
    </source>
</evidence>
<feature type="compositionally biased region" description="Low complexity" evidence="4">
    <location>
        <begin position="582"/>
        <end position="602"/>
    </location>
</feature>
<dbReference type="Pfam" id="PF00439">
    <property type="entry name" value="Bromodomain"/>
    <property type="match status" value="2"/>
</dbReference>
<evidence type="ECO:0000259" key="6">
    <source>
        <dbReference type="PROSITE" id="PS51525"/>
    </source>
</evidence>
<dbReference type="SUPFAM" id="SSF47370">
    <property type="entry name" value="Bromodomain"/>
    <property type="match status" value="2"/>
</dbReference>
<sequence length="744" mass="85120">MPKKQSIKSTPFSVKRKQINFNLLDNSSSTVSTTTSINQDINDHLIKEKDETINELKKQLAQTNQELQSTRHEHRLMANEQSEFEANIIEKCSKEKQSVELELKILKETHVEKLQSLSTTLNHLAGTIASLRNQLKQNNIKEAEINHDNNALLLVESNHYKKDAQFIQDAYYNVKGETHMAHPLWSNIQYTTSCIKHEIDNFEAWKSVPVADLAKLLREDQHKNNSVKSLFNLNTLPSPPQQHAETKMSREQHKYCGAMVRNLKKHRDASPFLKPVDYVKLHVPDYPHIVTKPMDLLLVDQKLNAFQYGTVEEFVSDVRLIFSNCFKYNGPEAMISVLCQNVESAFEKGLRQMPMLDKEASPPLSSHYSSPQPVDLCSEDLGRPKREIHCPSKDYPETYTKQTKLSLTNKGEMKYCLQVLRELKKNKYRNQMYAFMTPVDPVALNLPDYTTIVKQPMDMSSIENKLLNDEYDSPDQFQQDVSLMFNNCFLYNPPSLPIYSMAKEMESVFLDRWAQRPEIIKKKRGLAQRQSKTKLSSTEQTSEVQENVDEEIAQLERTIKSISKQIQSMKTKKSPTKKPVRSKPIPTTTTTTTTTTSTSITTAPQQKSSFVKKRTTTSNNNHQPILYEFTFDEKKALSHEINELDNNRLTAVVEIIKNSMPDLGVNDQKEIELDIDSLDNLTLHQLYNAIHPNSPKKRNNGKRQKLDYPDKSTDKVADDSSDSSSSDDDDDDDSGSSDSDSDSD</sequence>
<dbReference type="PROSITE" id="PS50014">
    <property type="entry name" value="BROMODOMAIN_2"/>
    <property type="match status" value="2"/>
</dbReference>
<dbReference type="InterPro" id="IPR038336">
    <property type="entry name" value="NET_sf"/>
</dbReference>
<evidence type="ECO:0000313" key="7">
    <source>
        <dbReference type="EMBL" id="GAA5812154.1"/>
    </source>
</evidence>
<dbReference type="SMART" id="SM00297">
    <property type="entry name" value="BROMO"/>
    <property type="match status" value="2"/>
</dbReference>
<evidence type="ECO:0000256" key="2">
    <source>
        <dbReference type="PROSITE-ProRule" id="PRU00035"/>
    </source>
</evidence>
<feature type="region of interest" description="Disordered" evidence="4">
    <location>
        <begin position="524"/>
        <end position="547"/>
    </location>
</feature>
<feature type="compositionally biased region" description="Acidic residues" evidence="4">
    <location>
        <begin position="719"/>
        <end position="744"/>
    </location>
</feature>
<dbReference type="PROSITE" id="PS51525">
    <property type="entry name" value="NET"/>
    <property type="match status" value="1"/>
</dbReference>
<evidence type="ECO:0000259" key="5">
    <source>
        <dbReference type="PROSITE" id="PS50014"/>
    </source>
</evidence>
<dbReference type="PRINTS" id="PR00503">
    <property type="entry name" value="BROMODOMAIN"/>
</dbReference>
<dbReference type="PANTHER" id="PTHR22880">
    <property type="entry name" value="FALZ-RELATED BROMODOMAIN-CONTAINING PROTEINS"/>
    <property type="match status" value="1"/>
</dbReference>
<feature type="region of interest" description="Disordered" evidence="4">
    <location>
        <begin position="690"/>
        <end position="744"/>
    </location>
</feature>
<dbReference type="Proteomes" id="UP001473302">
    <property type="component" value="Unassembled WGS sequence"/>
</dbReference>
<feature type="coiled-coil region" evidence="3">
    <location>
        <begin position="42"/>
        <end position="109"/>
    </location>
</feature>
<keyword evidence="1 2" id="KW-0103">Bromodomain</keyword>
<dbReference type="InterPro" id="IPR036427">
    <property type="entry name" value="Bromodomain-like_sf"/>
</dbReference>
<feature type="domain" description="Bromo" evidence="5">
    <location>
        <begin position="427"/>
        <end position="499"/>
    </location>
</feature>
<reference evidence="7 8" key="1">
    <citation type="submission" date="2024-04" db="EMBL/GenBank/DDBJ databases">
        <title>genome sequences of Mucor flavus KT1a and Helicostylum pulchrum KT1b strains isolated from the surface of a dry-aged beef.</title>
        <authorList>
            <person name="Toyotome T."/>
            <person name="Hosono M."/>
            <person name="Torimaru M."/>
            <person name="Fukuda K."/>
            <person name="Mikami N."/>
        </authorList>
    </citation>
    <scope>NUCLEOTIDE SEQUENCE [LARGE SCALE GENOMIC DNA]</scope>
    <source>
        <strain evidence="7 8">KT1a</strain>
    </source>
</reference>
<proteinExistence type="predicted"/>
<organism evidence="7 8">
    <name type="scientific">Mucor flavus</name>
    <dbReference type="NCBI Taxonomy" id="439312"/>
    <lineage>
        <taxon>Eukaryota</taxon>
        <taxon>Fungi</taxon>
        <taxon>Fungi incertae sedis</taxon>
        <taxon>Mucoromycota</taxon>
        <taxon>Mucoromycotina</taxon>
        <taxon>Mucoromycetes</taxon>
        <taxon>Mucorales</taxon>
        <taxon>Mucorineae</taxon>
        <taxon>Mucoraceae</taxon>
        <taxon>Mucor</taxon>
    </lineage>
</organism>
<protein>
    <recommendedName>
        <fullName evidence="9">Bromodomain-containing protein</fullName>
    </recommendedName>
</protein>
<evidence type="ECO:0008006" key="9">
    <source>
        <dbReference type="Google" id="ProtNLM"/>
    </source>
</evidence>
<accession>A0ABP9YZ71</accession>